<dbReference type="InterPro" id="IPR025314">
    <property type="entry name" value="DUF4219"/>
</dbReference>
<reference evidence="2" key="1">
    <citation type="submission" date="2020-08" db="EMBL/GenBank/DDBJ databases">
        <title>Multicomponent nature underlies the extraordinary mechanical properties of spider dragline silk.</title>
        <authorList>
            <person name="Kono N."/>
            <person name="Nakamura H."/>
            <person name="Mori M."/>
            <person name="Yoshida Y."/>
            <person name="Ohtoshi R."/>
            <person name="Malay A.D."/>
            <person name="Moran D.A.P."/>
            <person name="Tomita M."/>
            <person name="Numata K."/>
            <person name="Arakawa K."/>
        </authorList>
    </citation>
    <scope>NUCLEOTIDE SEQUENCE</scope>
</reference>
<dbReference type="Pfam" id="PF13961">
    <property type="entry name" value="DUF4219"/>
    <property type="match status" value="1"/>
</dbReference>
<dbReference type="EMBL" id="BMAU01021389">
    <property type="protein sequence ID" value="GFY29751.1"/>
    <property type="molecule type" value="Genomic_DNA"/>
</dbReference>
<dbReference type="AlphaFoldDB" id="A0A8X6W8J3"/>
<feature type="domain" description="DUF4219" evidence="1">
    <location>
        <begin position="56"/>
        <end position="82"/>
    </location>
</feature>
<organism evidence="2 3">
    <name type="scientific">Trichonephila clavipes</name>
    <name type="common">Golden silk orbweaver</name>
    <name type="synonym">Nephila clavipes</name>
    <dbReference type="NCBI Taxonomy" id="2585209"/>
    <lineage>
        <taxon>Eukaryota</taxon>
        <taxon>Metazoa</taxon>
        <taxon>Ecdysozoa</taxon>
        <taxon>Arthropoda</taxon>
        <taxon>Chelicerata</taxon>
        <taxon>Arachnida</taxon>
        <taxon>Araneae</taxon>
        <taxon>Araneomorphae</taxon>
        <taxon>Entelegynae</taxon>
        <taxon>Araneoidea</taxon>
        <taxon>Nephilidae</taxon>
        <taxon>Trichonephila</taxon>
    </lineage>
</organism>
<comment type="caution">
    <text evidence="2">The sequence shown here is derived from an EMBL/GenBank/DDBJ whole genome shotgun (WGS) entry which is preliminary data.</text>
</comment>
<dbReference type="Proteomes" id="UP000887159">
    <property type="component" value="Unassembled WGS sequence"/>
</dbReference>
<evidence type="ECO:0000313" key="2">
    <source>
        <dbReference type="EMBL" id="GFY29751.1"/>
    </source>
</evidence>
<name>A0A8X6W8J3_TRICX</name>
<keyword evidence="3" id="KW-1185">Reference proteome</keyword>
<protein>
    <submittedName>
        <fullName evidence="2">F-box only protein 38</fullName>
    </submittedName>
</protein>
<evidence type="ECO:0000313" key="3">
    <source>
        <dbReference type="Proteomes" id="UP000887159"/>
    </source>
</evidence>
<gene>
    <name evidence="2" type="primary">NCL1_23785</name>
    <name evidence="2" type="ORF">TNCV_1813291</name>
</gene>
<sequence>MSKSCFVVKVTDSWLANQELKPSTAEDLLCRGALCTLNLSGLKRPLAAGVERIQLLNKSNWNSWKENMKILLMERGCWSFIEEMEPTLAETTATKRDKSEYKQRQDRALATIYYGIDESNTEL</sequence>
<evidence type="ECO:0000259" key="1">
    <source>
        <dbReference type="Pfam" id="PF13961"/>
    </source>
</evidence>
<accession>A0A8X6W8J3</accession>
<proteinExistence type="predicted"/>